<dbReference type="GO" id="GO:0051539">
    <property type="term" value="F:4 iron, 4 sulfur cluster binding"/>
    <property type="evidence" value="ECO:0007669"/>
    <property type="project" value="UniProtKB-UniRule"/>
</dbReference>
<feature type="binding site" evidence="9">
    <location>
        <position position="56"/>
    </location>
    <ligand>
        <name>[4Fe-4S] cluster</name>
        <dbReference type="ChEBI" id="CHEBI:49883"/>
        <label>2</label>
        <note>4Fe-4S-S-AdoMet</note>
    </ligand>
</feature>
<organism evidence="11 12">
    <name type="scientific">Candidatus Nitrobium versatile</name>
    <dbReference type="NCBI Taxonomy" id="2884831"/>
    <lineage>
        <taxon>Bacteria</taxon>
        <taxon>Pseudomonadati</taxon>
        <taxon>Nitrospirota</taxon>
        <taxon>Nitrospiria</taxon>
        <taxon>Nitrospirales</taxon>
        <taxon>Nitrospiraceae</taxon>
        <taxon>Candidatus Nitrobium</taxon>
    </lineage>
</organism>
<keyword evidence="2 9" id="KW-0963">Cytoplasm</keyword>
<dbReference type="InterPro" id="IPR003698">
    <property type="entry name" value="Lipoyl_synth"/>
</dbReference>
<dbReference type="SFLD" id="SFLDF00271">
    <property type="entry name" value="lipoyl_synthase"/>
    <property type="match status" value="1"/>
</dbReference>
<comment type="function">
    <text evidence="9">Catalyzes the radical-mediated insertion of two sulfur atoms into the C-6 and C-8 positions of the octanoyl moiety bound to the lipoyl domains of lipoate-dependent enzymes, thereby converting the octanoylated domains into lipoylated derivatives.</text>
</comment>
<dbReference type="InterPro" id="IPR006638">
    <property type="entry name" value="Elp3/MiaA/NifB-like_rSAM"/>
</dbReference>
<evidence type="ECO:0000256" key="1">
    <source>
        <dbReference type="ARBA" id="ARBA00022485"/>
    </source>
</evidence>
<dbReference type="EMBL" id="JAIOIV010000108">
    <property type="protein sequence ID" value="MBZ0157221.1"/>
    <property type="molecule type" value="Genomic_DNA"/>
</dbReference>
<feature type="binding site" evidence="9">
    <location>
        <position position="60"/>
    </location>
    <ligand>
        <name>[4Fe-4S] cluster</name>
        <dbReference type="ChEBI" id="CHEBI:49883"/>
        <label>2</label>
        <note>4Fe-4S-S-AdoMet</note>
    </ligand>
</feature>
<comment type="pathway">
    <text evidence="9">Protein modification; protein lipoylation via endogenous pathway; protein N(6)-(lipoyl)lysine from octanoyl-[acyl-carrier-protein]: step 2/2.</text>
</comment>
<feature type="binding site" evidence="9">
    <location>
        <position position="63"/>
    </location>
    <ligand>
        <name>[4Fe-4S] cluster</name>
        <dbReference type="ChEBI" id="CHEBI:49883"/>
        <label>2</label>
        <note>4Fe-4S-S-AdoMet</note>
    </ligand>
</feature>
<dbReference type="PANTHER" id="PTHR10949:SF0">
    <property type="entry name" value="LIPOYL SYNTHASE, MITOCHONDRIAL"/>
    <property type="match status" value="1"/>
</dbReference>
<evidence type="ECO:0000256" key="6">
    <source>
        <dbReference type="ARBA" id="ARBA00023004"/>
    </source>
</evidence>
<accession>A0A953JG36</accession>
<proteinExistence type="inferred from homology"/>
<evidence type="ECO:0000256" key="8">
    <source>
        <dbReference type="ARBA" id="ARBA00047326"/>
    </source>
</evidence>
<dbReference type="NCBIfam" id="TIGR00510">
    <property type="entry name" value="lipA"/>
    <property type="match status" value="1"/>
</dbReference>
<evidence type="ECO:0000313" key="11">
    <source>
        <dbReference type="EMBL" id="MBZ0157221.1"/>
    </source>
</evidence>
<dbReference type="GO" id="GO:0016992">
    <property type="term" value="F:lipoate synthase activity"/>
    <property type="evidence" value="ECO:0007669"/>
    <property type="project" value="UniProtKB-UniRule"/>
</dbReference>
<sequence length="284" mass="31372">MRLPEWIRTKATGLHSTKNLLRTHRLSTVCEEARCPNQGACFAKPTATFMILGDRCTRDCAFCSVSSGAPSAVDPHEPERVAEAAAELGLRYVVVTSVTRDDLPDGGAAQFASTIRAIRRRLPDARVEVLIPDFKGDREALRVVLAAEPDVFNHNMETVKRLYPLVRPQADYARSLGVLRDAKELAPSLRTKSGLMLGFGETVEELKELFGDLRSAGCTMLTIGQYLRPTKKNLPVVEYIKPEIFEELKELALVSGFDFVASGPLVRSSMNAEEMYKNGKISKS</sequence>
<evidence type="ECO:0000256" key="7">
    <source>
        <dbReference type="ARBA" id="ARBA00023014"/>
    </source>
</evidence>
<feature type="binding site" evidence="9">
    <location>
        <position position="30"/>
    </location>
    <ligand>
        <name>[4Fe-4S] cluster</name>
        <dbReference type="ChEBI" id="CHEBI:49883"/>
        <label>1</label>
    </ligand>
</feature>
<evidence type="ECO:0000259" key="10">
    <source>
        <dbReference type="PROSITE" id="PS51918"/>
    </source>
</evidence>
<keyword evidence="6 9" id="KW-0408">Iron</keyword>
<keyword evidence="1 9" id="KW-0004">4Fe-4S</keyword>
<comment type="catalytic activity">
    <reaction evidence="8 9">
        <text>[[Fe-S] cluster scaffold protein carrying a second [4Fe-4S](2+) cluster] + N(6)-octanoyl-L-lysyl-[protein] + 2 oxidized [2Fe-2S]-[ferredoxin] + 2 S-adenosyl-L-methionine + 4 H(+) = [[Fe-S] cluster scaffold protein] + N(6)-[(R)-dihydrolipoyl]-L-lysyl-[protein] + 4 Fe(3+) + 2 hydrogen sulfide + 2 5'-deoxyadenosine + 2 L-methionine + 2 reduced [2Fe-2S]-[ferredoxin]</text>
        <dbReference type="Rhea" id="RHEA:16585"/>
        <dbReference type="Rhea" id="RHEA-COMP:9928"/>
        <dbReference type="Rhea" id="RHEA-COMP:10000"/>
        <dbReference type="Rhea" id="RHEA-COMP:10001"/>
        <dbReference type="Rhea" id="RHEA-COMP:10475"/>
        <dbReference type="Rhea" id="RHEA-COMP:14568"/>
        <dbReference type="Rhea" id="RHEA-COMP:14569"/>
        <dbReference type="ChEBI" id="CHEBI:15378"/>
        <dbReference type="ChEBI" id="CHEBI:17319"/>
        <dbReference type="ChEBI" id="CHEBI:29034"/>
        <dbReference type="ChEBI" id="CHEBI:29919"/>
        <dbReference type="ChEBI" id="CHEBI:33722"/>
        <dbReference type="ChEBI" id="CHEBI:33737"/>
        <dbReference type="ChEBI" id="CHEBI:33738"/>
        <dbReference type="ChEBI" id="CHEBI:57844"/>
        <dbReference type="ChEBI" id="CHEBI:59789"/>
        <dbReference type="ChEBI" id="CHEBI:78809"/>
        <dbReference type="ChEBI" id="CHEBI:83100"/>
        <dbReference type="EC" id="2.8.1.8"/>
    </reaction>
</comment>
<feature type="binding site" evidence="9">
    <location>
        <position position="41"/>
    </location>
    <ligand>
        <name>[4Fe-4S] cluster</name>
        <dbReference type="ChEBI" id="CHEBI:49883"/>
        <label>1</label>
    </ligand>
</feature>
<dbReference type="PANTHER" id="PTHR10949">
    <property type="entry name" value="LIPOYL SYNTHASE"/>
    <property type="match status" value="1"/>
</dbReference>
<dbReference type="PROSITE" id="PS51918">
    <property type="entry name" value="RADICAL_SAM"/>
    <property type="match status" value="1"/>
</dbReference>
<evidence type="ECO:0000256" key="9">
    <source>
        <dbReference type="HAMAP-Rule" id="MF_00206"/>
    </source>
</evidence>
<feature type="domain" description="Radical SAM core" evidence="10">
    <location>
        <begin position="42"/>
        <end position="258"/>
    </location>
</feature>
<evidence type="ECO:0000256" key="4">
    <source>
        <dbReference type="ARBA" id="ARBA00022691"/>
    </source>
</evidence>
<reference evidence="11" key="1">
    <citation type="journal article" date="2021" name="bioRxiv">
        <title>Unraveling nitrogen, sulfur and carbon metabolic pathways and microbial community transcriptional responses to substrate deprivation and toxicity stresses in a bioreactor mimicking anoxic brackish coastal sediment conditions.</title>
        <authorList>
            <person name="Martins P.D."/>
            <person name="Echeveste M.J."/>
            <person name="Arshad A."/>
            <person name="Kurth J."/>
            <person name="Ouboter H."/>
            <person name="Jetten M.S.M."/>
            <person name="Welte C.U."/>
        </authorList>
    </citation>
    <scope>NUCLEOTIDE SEQUENCE</scope>
    <source>
        <strain evidence="11">MAG_39</strain>
    </source>
</reference>
<dbReference type="SMART" id="SM00729">
    <property type="entry name" value="Elp3"/>
    <property type="match status" value="1"/>
</dbReference>
<dbReference type="Proteomes" id="UP000705867">
    <property type="component" value="Unassembled WGS sequence"/>
</dbReference>
<dbReference type="GO" id="GO:0009249">
    <property type="term" value="P:protein lipoylation"/>
    <property type="evidence" value="ECO:0007669"/>
    <property type="project" value="UniProtKB-UniRule"/>
</dbReference>
<comment type="similarity">
    <text evidence="9">Belongs to the radical SAM superfamily. Lipoyl synthase family.</text>
</comment>
<feature type="binding site" evidence="9">
    <location>
        <position position="269"/>
    </location>
    <ligand>
        <name>[4Fe-4S] cluster</name>
        <dbReference type="ChEBI" id="CHEBI:49883"/>
        <label>1</label>
    </ligand>
</feature>
<comment type="subcellular location">
    <subcellularLocation>
        <location evidence="9">Cytoplasm</location>
    </subcellularLocation>
</comment>
<dbReference type="EC" id="2.8.1.8" evidence="9"/>
<reference evidence="11" key="2">
    <citation type="submission" date="2021-08" db="EMBL/GenBank/DDBJ databases">
        <authorList>
            <person name="Dalcin Martins P."/>
        </authorList>
    </citation>
    <scope>NUCLEOTIDE SEQUENCE</scope>
    <source>
        <strain evidence="11">MAG_39</strain>
    </source>
</reference>
<dbReference type="PIRSF" id="PIRSF005963">
    <property type="entry name" value="Lipoyl_synth"/>
    <property type="match status" value="1"/>
</dbReference>
<comment type="caution">
    <text evidence="11">The sequence shown here is derived from an EMBL/GenBank/DDBJ whole genome shotgun (WGS) entry which is preliminary data.</text>
</comment>
<protein>
    <recommendedName>
        <fullName evidence="9">Lipoyl synthase</fullName>
        <ecNumber evidence="9">2.8.1.8</ecNumber>
    </recommendedName>
    <alternativeName>
        <fullName evidence="9">Lip-syn</fullName>
        <shortName evidence="9">LS</shortName>
    </alternativeName>
    <alternativeName>
        <fullName evidence="9">Lipoate synthase</fullName>
    </alternativeName>
    <alternativeName>
        <fullName evidence="9">Lipoic acid synthase</fullName>
    </alternativeName>
    <alternativeName>
        <fullName evidence="9">Sulfur insertion protein LipA</fullName>
    </alternativeName>
</protein>
<dbReference type="SFLD" id="SFLDG01058">
    <property type="entry name" value="lipoyl_synthase_like"/>
    <property type="match status" value="1"/>
</dbReference>
<gene>
    <name evidence="9 11" type="primary">lipA</name>
    <name evidence="11" type="ORF">K8I29_13550</name>
</gene>
<dbReference type="GO" id="GO:0005737">
    <property type="term" value="C:cytoplasm"/>
    <property type="evidence" value="ECO:0007669"/>
    <property type="project" value="UniProtKB-SubCell"/>
</dbReference>
<dbReference type="SFLD" id="SFLDS00029">
    <property type="entry name" value="Radical_SAM"/>
    <property type="match status" value="1"/>
</dbReference>
<dbReference type="GO" id="GO:0046872">
    <property type="term" value="F:metal ion binding"/>
    <property type="evidence" value="ECO:0007669"/>
    <property type="project" value="UniProtKB-KW"/>
</dbReference>
<dbReference type="SUPFAM" id="SSF102114">
    <property type="entry name" value="Radical SAM enzymes"/>
    <property type="match status" value="1"/>
</dbReference>
<dbReference type="Gene3D" id="3.20.20.70">
    <property type="entry name" value="Aldolase class I"/>
    <property type="match status" value="1"/>
</dbReference>
<evidence type="ECO:0000256" key="3">
    <source>
        <dbReference type="ARBA" id="ARBA00022679"/>
    </source>
</evidence>
<dbReference type="AlphaFoldDB" id="A0A953JG36"/>
<dbReference type="InterPro" id="IPR013785">
    <property type="entry name" value="Aldolase_TIM"/>
</dbReference>
<keyword evidence="3 9" id="KW-0808">Transferase</keyword>
<dbReference type="Pfam" id="PF04055">
    <property type="entry name" value="Radical_SAM"/>
    <property type="match status" value="1"/>
</dbReference>
<keyword evidence="7 9" id="KW-0411">Iron-sulfur</keyword>
<feature type="binding site" evidence="9">
    <location>
        <position position="35"/>
    </location>
    <ligand>
        <name>[4Fe-4S] cluster</name>
        <dbReference type="ChEBI" id="CHEBI:49883"/>
        <label>1</label>
    </ligand>
</feature>
<keyword evidence="4 9" id="KW-0949">S-adenosyl-L-methionine</keyword>
<evidence type="ECO:0000256" key="5">
    <source>
        <dbReference type="ARBA" id="ARBA00022723"/>
    </source>
</evidence>
<name>A0A953JG36_9BACT</name>
<dbReference type="NCBIfam" id="NF004019">
    <property type="entry name" value="PRK05481.1"/>
    <property type="match status" value="1"/>
</dbReference>
<keyword evidence="5 9" id="KW-0479">Metal-binding</keyword>
<evidence type="ECO:0000256" key="2">
    <source>
        <dbReference type="ARBA" id="ARBA00022490"/>
    </source>
</evidence>
<comment type="cofactor">
    <cofactor evidence="9">
        <name>[4Fe-4S] cluster</name>
        <dbReference type="ChEBI" id="CHEBI:49883"/>
    </cofactor>
    <text evidence="9">Binds 2 [4Fe-4S] clusters per subunit. One cluster is coordinated with 3 cysteines and an exchangeable S-adenosyl-L-methionine.</text>
</comment>
<dbReference type="CDD" id="cd01335">
    <property type="entry name" value="Radical_SAM"/>
    <property type="match status" value="1"/>
</dbReference>
<dbReference type="InterPro" id="IPR058240">
    <property type="entry name" value="rSAM_sf"/>
</dbReference>
<dbReference type="FunFam" id="3.20.20.70:FF:000040">
    <property type="entry name" value="Lipoyl synthase"/>
    <property type="match status" value="1"/>
</dbReference>
<dbReference type="InterPro" id="IPR007197">
    <property type="entry name" value="rSAM"/>
</dbReference>
<dbReference type="NCBIfam" id="NF009544">
    <property type="entry name" value="PRK12928.1"/>
    <property type="match status" value="1"/>
</dbReference>
<evidence type="ECO:0000313" key="12">
    <source>
        <dbReference type="Proteomes" id="UP000705867"/>
    </source>
</evidence>
<dbReference type="HAMAP" id="MF_00206">
    <property type="entry name" value="Lipoyl_synth"/>
    <property type="match status" value="1"/>
</dbReference>